<evidence type="ECO:0000313" key="8">
    <source>
        <dbReference type="Proteomes" id="UP000005270"/>
    </source>
</evidence>
<dbReference type="PROSITE" id="PS00963">
    <property type="entry name" value="RIBOSOMAL_S2_2"/>
    <property type="match status" value="1"/>
</dbReference>
<evidence type="ECO:0000256" key="1">
    <source>
        <dbReference type="ARBA" id="ARBA00006242"/>
    </source>
</evidence>
<dbReference type="InterPro" id="IPR001865">
    <property type="entry name" value="Ribosomal_uS2"/>
</dbReference>
<dbReference type="EMBL" id="CP003531">
    <property type="protein sequence ID" value="AFK50960.1"/>
    <property type="molecule type" value="Genomic_DNA"/>
</dbReference>
<dbReference type="GO" id="GO:0003735">
    <property type="term" value="F:structural constituent of ribosome"/>
    <property type="evidence" value="ECO:0007669"/>
    <property type="project" value="InterPro"/>
</dbReference>
<evidence type="ECO:0000256" key="4">
    <source>
        <dbReference type="ARBA" id="ARBA00035256"/>
    </source>
</evidence>
<dbReference type="InterPro" id="IPR005707">
    <property type="entry name" value="Ribosomal_uS2_euk/arc"/>
</dbReference>
<dbReference type="FunFam" id="3.40.50.10490:FF:000030">
    <property type="entry name" value="30S ribosomal protein S2"/>
    <property type="match status" value="1"/>
</dbReference>
<dbReference type="KEGG" id="thg:TCELL_0535"/>
<dbReference type="STRING" id="1184251.TCELL_0535"/>
<evidence type="ECO:0000256" key="2">
    <source>
        <dbReference type="ARBA" id="ARBA00022980"/>
    </source>
</evidence>
<keyword evidence="3 5" id="KW-0687">Ribonucleoprotein</keyword>
<dbReference type="AlphaFoldDB" id="I3TDX2"/>
<dbReference type="FunCoup" id="I3TDX2">
    <property type="interactions" value="136"/>
</dbReference>
<dbReference type="CDD" id="cd01425">
    <property type="entry name" value="RPS2"/>
    <property type="match status" value="1"/>
</dbReference>
<keyword evidence="2 5" id="KW-0689">Ribosomal protein</keyword>
<proteinExistence type="inferred from homology"/>
<dbReference type="Gene3D" id="3.40.50.10490">
    <property type="entry name" value="Glucose-6-phosphate isomerase like protein, domain 1"/>
    <property type="match status" value="1"/>
</dbReference>
<evidence type="ECO:0000256" key="6">
    <source>
        <dbReference type="RuleBase" id="RU003631"/>
    </source>
</evidence>
<comment type="similarity">
    <text evidence="1 5 6">Belongs to the universal ribosomal protein uS2 family.</text>
</comment>
<dbReference type="InterPro" id="IPR023454">
    <property type="entry name" value="Ribosomal_uS2_arc"/>
</dbReference>
<dbReference type="HAMAP" id="MF_00291_A">
    <property type="entry name" value="Ribosomal_uS2_A"/>
    <property type="match status" value="1"/>
</dbReference>
<dbReference type="RefSeq" id="WP_014737210.1">
    <property type="nucleotide sequence ID" value="NC_017954.1"/>
</dbReference>
<dbReference type="GO" id="GO:0015935">
    <property type="term" value="C:small ribosomal subunit"/>
    <property type="evidence" value="ECO:0007669"/>
    <property type="project" value="InterPro"/>
</dbReference>
<dbReference type="PROSITE" id="PS00962">
    <property type="entry name" value="RIBOSOMAL_S2_1"/>
    <property type="match status" value="1"/>
</dbReference>
<dbReference type="PANTHER" id="PTHR11489">
    <property type="entry name" value="40S RIBOSOMAL PROTEIN SA"/>
    <property type="match status" value="1"/>
</dbReference>
<dbReference type="HOGENOM" id="CLU_058171_3_0_2"/>
<dbReference type="PRINTS" id="PR00395">
    <property type="entry name" value="RIBOSOMALS2"/>
</dbReference>
<dbReference type="eggNOG" id="arCOG04245">
    <property type="taxonomic scope" value="Archaea"/>
</dbReference>
<gene>
    <name evidence="5" type="primary">rps2</name>
    <name evidence="7" type="ordered locus">TCELL_0535</name>
</gene>
<organism evidence="7 8">
    <name type="scientific">Thermogladius calderae (strain DSM 22663 / VKM B-2946 / 1633)</name>
    <dbReference type="NCBI Taxonomy" id="1184251"/>
    <lineage>
        <taxon>Archaea</taxon>
        <taxon>Thermoproteota</taxon>
        <taxon>Thermoprotei</taxon>
        <taxon>Desulfurococcales</taxon>
        <taxon>Desulfurococcaceae</taxon>
        <taxon>Thermogladius</taxon>
    </lineage>
</organism>
<evidence type="ECO:0000313" key="7">
    <source>
        <dbReference type="EMBL" id="AFK50960.1"/>
    </source>
</evidence>
<dbReference type="GO" id="GO:0006412">
    <property type="term" value="P:translation"/>
    <property type="evidence" value="ECO:0007669"/>
    <property type="project" value="UniProtKB-UniRule"/>
</dbReference>
<dbReference type="Pfam" id="PF00318">
    <property type="entry name" value="Ribosomal_S2"/>
    <property type="match status" value="1"/>
</dbReference>
<evidence type="ECO:0000256" key="5">
    <source>
        <dbReference type="HAMAP-Rule" id="MF_00291"/>
    </source>
</evidence>
<protein>
    <recommendedName>
        <fullName evidence="4 5">Small ribosomal subunit protein uS2</fullName>
    </recommendedName>
</protein>
<dbReference type="GeneID" id="13012837"/>
<reference evidence="7 8" key="1">
    <citation type="journal article" date="2012" name="J. Bacteriol.">
        <title>Complete genome sequence of the hyperthermophilic cellulolytic Crenarchaeon 'Thermogladius cellulolyticus' 1633.</title>
        <authorList>
            <person name="Mardanov A.V."/>
            <person name="Kochetkova T.V."/>
            <person name="Beletsky A.V."/>
            <person name="Bonch-Osmolovskaya E.A."/>
            <person name="Ravin N.V."/>
            <person name="Skryabin K.G."/>
        </authorList>
    </citation>
    <scope>NUCLEOTIDE SEQUENCE [LARGE SCALE GENOMIC DNA]</scope>
    <source>
        <strain evidence="8">DSM 22663 / VKM B-2946 / 1633</strain>
    </source>
</reference>
<dbReference type="InterPro" id="IPR018130">
    <property type="entry name" value="Ribosomal_uS2_CS"/>
</dbReference>
<name>I3TDX2_THEC1</name>
<dbReference type="SUPFAM" id="SSF52313">
    <property type="entry name" value="Ribosomal protein S2"/>
    <property type="match status" value="1"/>
</dbReference>
<dbReference type="NCBIfam" id="TIGR01012">
    <property type="entry name" value="uS2_euk_arch"/>
    <property type="match status" value="1"/>
</dbReference>
<keyword evidence="8" id="KW-1185">Reference proteome</keyword>
<dbReference type="InParanoid" id="I3TDX2"/>
<dbReference type="Proteomes" id="UP000005270">
    <property type="component" value="Chromosome"/>
</dbReference>
<evidence type="ECO:0000256" key="3">
    <source>
        <dbReference type="ARBA" id="ARBA00023274"/>
    </source>
</evidence>
<accession>I3TDX2</accession>
<dbReference type="InterPro" id="IPR023591">
    <property type="entry name" value="Ribosomal_uS2_flav_dom_sf"/>
</dbReference>
<sequence>MEEEKPITMLPGEKVVELLIPLEDYLTAGVHIGTHICTKFMEPFVYRVRSDGLYILDARKIDERIRIAAKFLARYEPAKIAAVSVRQYGFKPVTKMCQYVGCKPFTGRFVPGTFTNPSLSWYFEPDVVVVTDPRADAQAVKEAAEMGIPVVAFADTDNKTEFVDLVIPGNNKGRKSLALLYWLLTRQILREKGLIPPNGDLPEKPSDFETKL</sequence>